<dbReference type="SUPFAM" id="SSF140102">
    <property type="entry name" value="ISY1 domain-like"/>
    <property type="match status" value="1"/>
</dbReference>
<dbReference type="InterPro" id="IPR029012">
    <property type="entry name" value="Helix_hairpin_bin_sf"/>
</dbReference>
<dbReference type="Pfam" id="PF06246">
    <property type="entry name" value="Isy1"/>
    <property type="match status" value="1"/>
</dbReference>
<dbReference type="GO" id="GO:0005684">
    <property type="term" value="C:U2-type spliceosomal complex"/>
    <property type="evidence" value="ECO:0007669"/>
    <property type="project" value="UniProtKB-ARBA"/>
</dbReference>
<evidence type="ECO:0000256" key="1">
    <source>
        <dbReference type="ARBA" id="ARBA00003777"/>
    </source>
</evidence>
<proteinExistence type="inferred from homology"/>
<dbReference type="GO" id="GO:0071014">
    <property type="term" value="C:post-mRNA release spliceosomal complex"/>
    <property type="evidence" value="ECO:0007669"/>
    <property type="project" value="UniProtKB-ARBA"/>
</dbReference>
<organism evidence="8 9">
    <name type="scientific">Phaeoacremonium minimum (strain UCR-PA7)</name>
    <name type="common">Esca disease fungus</name>
    <name type="synonym">Togninia minima</name>
    <dbReference type="NCBI Taxonomy" id="1286976"/>
    <lineage>
        <taxon>Eukaryota</taxon>
        <taxon>Fungi</taxon>
        <taxon>Dikarya</taxon>
        <taxon>Ascomycota</taxon>
        <taxon>Pezizomycotina</taxon>
        <taxon>Sordariomycetes</taxon>
        <taxon>Sordariomycetidae</taxon>
        <taxon>Togniniales</taxon>
        <taxon>Togniniaceae</taxon>
        <taxon>Phaeoacremonium</taxon>
    </lineage>
</organism>
<evidence type="ECO:0000256" key="4">
    <source>
        <dbReference type="ARBA" id="ARBA00022728"/>
    </source>
</evidence>
<comment type="similarity">
    <text evidence="3">Belongs to the ISY1 family.</text>
</comment>
<dbReference type="RefSeq" id="XP_007915639.1">
    <property type="nucleotide sequence ID" value="XM_007917448.1"/>
</dbReference>
<dbReference type="FunFam" id="1.10.287.660:FF:000001">
    <property type="entry name" value="pre-mRNA-splicing factor ISY1 homolog"/>
    <property type="match status" value="1"/>
</dbReference>
<evidence type="ECO:0000256" key="7">
    <source>
        <dbReference type="SAM" id="MobiDB-lite"/>
    </source>
</evidence>
<name>R8BJV8_PHAM7</name>
<protein>
    <submittedName>
        <fullName evidence="8">Putative pre-mrna-splicing factor isy1 protein</fullName>
    </submittedName>
</protein>
<evidence type="ECO:0000313" key="8">
    <source>
        <dbReference type="EMBL" id="EON99564.1"/>
    </source>
</evidence>
<dbReference type="InterPro" id="IPR009360">
    <property type="entry name" value="Isy1"/>
</dbReference>
<evidence type="ECO:0000313" key="9">
    <source>
        <dbReference type="Proteomes" id="UP000014074"/>
    </source>
</evidence>
<keyword evidence="4" id="KW-0747">Spliceosome</keyword>
<keyword evidence="9" id="KW-1185">Reference proteome</keyword>
<evidence type="ECO:0000256" key="2">
    <source>
        <dbReference type="ARBA" id="ARBA00004123"/>
    </source>
</evidence>
<dbReference type="EMBL" id="KB933141">
    <property type="protein sequence ID" value="EON99564.1"/>
    <property type="molecule type" value="Genomic_DNA"/>
</dbReference>
<dbReference type="KEGG" id="tmn:UCRPA7_4897"/>
<dbReference type="OrthoDB" id="1739576at2759"/>
<reference evidence="9" key="1">
    <citation type="journal article" date="2013" name="Genome Announc.">
        <title>Draft genome sequence of the ascomycete Phaeoacremonium aleophilum strain UCR-PA7, a causal agent of the esca disease complex in grapevines.</title>
        <authorList>
            <person name="Blanco-Ulate B."/>
            <person name="Rolshausen P."/>
            <person name="Cantu D."/>
        </authorList>
    </citation>
    <scope>NUCLEOTIDE SEQUENCE [LARGE SCALE GENOMIC DNA]</scope>
    <source>
        <strain evidence="9">UCR-PA7</strain>
    </source>
</reference>
<dbReference type="eggNOG" id="KOG3068">
    <property type="taxonomic scope" value="Eukaryota"/>
</dbReference>
<dbReference type="Proteomes" id="UP000014074">
    <property type="component" value="Unassembled WGS sequence"/>
</dbReference>
<keyword evidence="5" id="KW-0508">mRNA splicing</keyword>
<dbReference type="Gene3D" id="1.10.287.660">
    <property type="entry name" value="Helix hairpin bin"/>
    <property type="match status" value="1"/>
</dbReference>
<dbReference type="PANTHER" id="PTHR13021">
    <property type="entry name" value="PRE-MRNA-SPLICING FACTOR ISY1"/>
    <property type="match status" value="1"/>
</dbReference>
<feature type="region of interest" description="Disordered" evidence="7">
    <location>
        <begin position="195"/>
        <end position="215"/>
    </location>
</feature>
<evidence type="ECO:0000256" key="3">
    <source>
        <dbReference type="ARBA" id="ARBA00007002"/>
    </source>
</evidence>
<dbReference type="InterPro" id="IPR037200">
    <property type="entry name" value="Isy1_sf"/>
</dbReference>
<dbReference type="HOGENOM" id="CLU_043453_2_0_1"/>
<dbReference type="GO" id="GO:0000974">
    <property type="term" value="C:Prp19 complex"/>
    <property type="evidence" value="ECO:0007669"/>
    <property type="project" value="UniProtKB-ARBA"/>
</dbReference>
<feature type="compositionally biased region" description="Basic and acidic residues" evidence="7">
    <location>
        <begin position="195"/>
        <end position="204"/>
    </location>
</feature>
<keyword evidence="6" id="KW-0539">Nucleus</keyword>
<accession>R8BJV8</accession>
<keyword evidence="4" id="KW-0507">mRNA processing</keyword>
<dbReference type="AlphaFoldDB" id="R8BJV8"/>
<evidence type="ECO:0000256" key="6">
    <source>
        <dbReference type="ARBA" id="ARBA00023242"/>
    </source>
</evidence>
<evidence type="ECO:0000256" key="5">
    <source>
        <dbReference type="ARBA" id="ARBA00023187"/>
    </source>
</evidence>
<dbReference type="GO" id="GO:0000350">
    <property type="term" value="P:generation of catalytic spliceosome for second transesterification step"/>
    <property type="evidence" value="ECO:0007669"/>
    <property type="project" value="InterPro"/>
</dbReference>
<comment type="subcellular location">
    <subcellularLocation>
        <location evidence="2">Nucleus</location>
    </subcellularLocation>
</comment>
<comment type="function">
    <text evidence="1">Involved in pre-mRNA splicing.</text>
</comment>
<sequence>MARNSEKAQSMLFRFREAQAADLGIIDAGRTRRPKMITEQDSIPACEKWRGQVLKEISRKVSRIQDSALSDYQIRDLNDEINKLMREKYMWEVQIRNLGGPNYMRGGGKIYDESGREIPGAGKGYKYFGRAKELPGVKELFEAAKAKSQEEKPLETRDDLRKQVDAAYYGYSPDEETEILLEYEAEKEREAFEHLAKTGPKDVPPDWEPLPGDSGDGKIWVLPTVEEVQAELIERRRRKLLDQI</sequence>
<dbReference type="GeneID" id="19325395"/>
<gene>
    <name evidence="8" type="ORF">UCRPA7_4897</name>
</gene>